<reference evidence="3" key="1">
    <citation type="journal article" date="2014" name="Int. J. Syst. Evol. Microbiol.">
        <title>Complete genome sequence of Corynebacterium casei LMG S-19264T (=DSM 44701T), isolated from a smear-ripened cheese.</title>
        <authorList>
            <consortium name="US DOE Joint Genome Institute (JGI-PGF)"/>
            <person name="Walter F."/>
            <person name="Albersmeier A."/>
            <person name="Kalinowski J."/>
            <person name="Ruckert C."/>
        </authorList>
    </citation>
    <scope>NUCLEOTIDE SEQUENCE</scope>
    <source>
        <strain evidence="3">JCM 4335</strain>
    </source>
</reference>
<evidence type="ECO:0000313" key="3">
    <source>
        <dbReference type="EMBL" id="GGP97392.1"/>
    </source>
</evidence>
<protein>
    <submittedName>
        <fullName evidence="3">Uncharacterized protein</fullName>
    </submittedName>
</protein>
<dbReference type="AlphaFoldDB" id="A0A918B0Y2"/>
<reference evidence="3" key="2">
    <citation type="submission" date="2020-09" db="EMBL/GenBank/DDBJ databases">
        <authorList>
            <person name="Sun Q."/>
            <person name="Ohkuma M."/>
        </authorList>
    </citation>
    <scope>NUCLEOTIDE SEQUENCE</scope>
    <source>
        <strain evidence="3">JCM 4335</strain>
    </source>
</reference>
<keyword evidence="4" id="KW-1185">Reference proteome</keyword>
<gene>
    <name evidence="3" type="ORF">GCM10010249_14830</name>
</gene>
<proteinExistence type="predicted"/>
<dbReference type="EMBL" id="BMSV01000002">
    <property type="protein sequence ID" value="GGP97392.1"/>
    <property type="molecule type" value="Genomic_DNA"/>
</dbReference>
<dbReference type="Proteomes" id="UP000654123">
    <property type="component" value="Unassembled WGS sequence"/>
</dbReference>
<sequence length="204" mass="22920">MSWFDTLLDGLFGDDEGSEAQRAWREHEEAEHERHQARSELREAEERYAAAVSRLLATDPVPVLREALDTGRHSLRALNLLRQVGADHPDLVRALLPELYGCCLSIGKPGIFGREVVRTLSRTTDLHDDLAPLVAATLRDEDEVTDVFAMRGLVMTLDDIGDTRLMDQWRRAALASTDPDVREIVEEYPPDEAPTTPREPDAPQ</sequence>
<organism evidence="3 4">
    <name type="scientific">Streptomyces roseolilacinus</name>
    <dbReference type="NCBI Taxonomy" id="66904"/>
    <lineage>
        <taxon>Bacteria</taxon>
        <taxon>Bacillati</taxon>
        <taxon>Actinomycetota</taxon>
        <taxon>Actinomycetes</taxon>
        <taxon>Kitasatosporales</taxon>
        <taxon>Streptomycetaceae</taxon>
        <taxon>Streptomyces</taxon>
    </lineage>
</organism>
<feature type="region of interest" description="Disordered" evidence="2">
    <location>
        <begin position="180"/>
        <end position="204"/>
    </location>
</feature>
<evidence type="ECO:0000256" key="2">
    <source>
        <dbReference type="SAM" id="MobiDB-lite"/>
    </source>
</evidence>
<accession>A0A918B0Y2</accession>
<feature type="coiled-coil region" evidence="1">
    <location>
        <begin position="27"/>
        <end position="54"/>
    </location>
</feature>
<evidence type="ECO:0000313" key="4">
    <source>
        <dbReference type="Proteomes" id="UP000654123"/>
    </source>
</evidence>
<name>A0A918B0Y2_9ACTN</name>
<dbReference type="RefSeq" id="WP_189531020.1">
    <property type="nucleotide sequence ID" value="NZ_BMSV01000002.1"/>
</dbReference>
<evidence type="ECO:0000256" key="1">
    <source>
        <dbReference type="SAM" id="Coils"/>
    </source>
</evidence>
<keyword evidence="1" id="KW-0175">Coiled coil</keyword>
<comment type="caution">
    <text evidence="3">The sequence shown here is derived from an EMBL/GenBank/DDBJ whole genome shotgun (WGS) entry which is preliminary data.</text>
</comment>